<evidence type="ECO:0000256" key="1">
    <source>
        <dbReference type="SAM" id="MobiDB-lite"/>
    </source>
</evidence>
<accession>A0AAN9SC29</accession>
<feature type="compositionally biased region" description="Polar residues" evidence="1">
    <location>
        <begin position="91"/>
        <end position="100"/>
    </location>
</feature>
<dbReference type="AlphaFoldDB" id="A0AAN9SC29"/>
<evidence type="ECO:0000313" key="2">
    <source>
        <dbReference type="EMBL" id="KAK7393176.1"/>
    </source>
</evidence>
<reference evidence="2 3" key="1">
    <citation type="submission" date="2024-01" db="EMBL/GenBank/DDBJ databases">
        <title>The genomes of 5 underutilized Papilionoideae crops provide insights into root nodulation and disease resistanc.</title>
        <authorList>
            <person name="Jiang F."/>
        </authorList>
    </citation>
    <scope>NUCLEOTIDE SEQUENCE [LARGE SCALE GENOMIC DNA]</scope>
    <source>
        <strain evidence="2">DUOXIRENSHENG_FW03</strain>
        <tissue evidence="2">Leaves</tissue>
    </source>
</reference>
<sequence length="161" mass="18233">MSSKYKRRNTKQDHLSEHFIRLDSKFEPQCDSLMHNVAFTSLVCLKNTGMIAVEPRDLRQMWKDRLPSKLLKKKKNLDGEQPRPLHCTPPSRGTEQTWSNGGAGESNIPMRLDKTIAMNLVSNGVSNISCLLGYHCISSEAINMLPEKLAHKHDMNTDTLS</sequence>
<proteinExistence type="predicted"/>
<gene>
    <name evidence="2" type="ORF">VNO78_21681</name>
</gene>
<name>A0AAN9SC29_PSOTE</name>
<dbReference type="EMBL" id="JAYMYS010000005">
    <property type="protein sequence ID" value="KAK7393176.1"/>
    <property type="molecule type" value="Genomic_DNA"/>
</dbReference>
<evidence type="ECO:0000313" key="3">
    <source>
        <dbReference type="Proteomes" id="UP001386955"/>
    </source>
</evidence>
<organism evidence="2 3">
    <name type="scientific">Psophocarpus tetragonolobus</name>
    <name type="common">Winged bean</name>
    <name type="synonym">Dolichos tetragonolobus</name>
    <dbReference type="NCBI Taxonomy" id="3891"/>
    <lineage>
        <taxon>Eukaryota</taxon>
        <taxon>Viridiplantae</taxon>
        <taxon>Streptophyta</taxon>
        <taxon>Embryophyta</taxon>
        <taxon>Tracheophyta</taxon>
        <taxon>Spermatophyta</taxon>
        <taxon>Magnoliopsida</taxon>
        <taxon>eudicotyledons</taxon>
        <taxon>Gunneridae</taxon>
        <taxon>Pentapetalae</taxon>
        <taxon>rosids</taxon>
        <taxon>fabids</taxon>
        <taxon>Fabales</taxon>
        <taxon>Fabaceae</taxon>
        <taxon>Papilionoideae</taxon>
        <taxon>50 kb inversion clade</taxon>
        <taxon>NPAAA clade</taxon>
        <taxon>indigoferoid/millettioid clade</taxon>
        <taxon>Phaseoleae</taxon>
        <taxon>Psophocarpus</taxon>
    </lineage>
</organism>
<feature type="region of interest" description="Disordered" evidence="1">
    <location>
        <begin position="72"/>
        <end position="105"/>
    </location>
</feature>
<dbReference type="Proteomes" id="UP001386955">
    <property type="component" value="Unassembled WGS sequence"/>
</dbReference>
<comment type="caution">
    <text evidence="2">The sequence shown here is derived from an EMBL/GenBank/DDBJ whole genome shotgun (WGS) entry which is preliminary data.</text>
</comment>
<protein>
    <submittedName>
        <fullName evidence="2">Uncharacterized protein</fullName>
    </submittedName>
</protein>
<keyword evidence="3" id="KW-1185">Reference proteome</keyword>